<dbReference type="KEGG" id="uth:DKZ56_14175"/>
<dbReference type="Pfam" id="PF07690">
    <property type="entry name" value="MFS_1"/>
    <property type="match status" value="1"/>
</dbReference>
<name>A0A4P6UVJ2_9BACL</name>
<dbReference type="GO" id="GO:0005886">
    <property type="term" value="C:plasma membrane"/>
    <property type="evidence" value="ECO:0007669"/>
    <property type="project" value="UniProtKB-SubCell"/>
</dbReference>
<feature type="transmembrane region" description="Helical" evidence="8">
    <location>
        <begin position="330"/>
        <end position="351"/>
    </location>
</feature>
<evidence type="ECO:0000256" key="6">
    <source>
        <dbReference type="ARBA" id="ARBA00023136"/>
    </source>
</evidence>
<feature type="transmembrane region" description="Helical" evidence="8">
    <location>
        <begin position="305"/>
        <end position="323"/>
    </location>
</feature>
<reference evidence="10 11" key="1">
    <citation type="submission" date="2019-02" db="EMBL/GenBank/DDBJ databases">
        <title>Ureibacillus thermophilus.</title>
        <authorList>
            <person name="Sunny J.S."/>
            <person name="Natarajan A."/>
            <person name="Saleena L.M."/>
        </authorList>
    </citation>
    <scope>NUCLEOTIDE SEQUENCE [LARGE SCALE GENOMIC DNA]</scope>
    <source>
        <strain evidence="10 11">LM102</strain>
    </source>
</reference>
<feature type="transmembrane region" description="Helical" evidence="8">
    <location>
        <begin position="169"/>
        <end position="189"/>
    </location>
</feature>
<organism evidence="10 11">
    <name type="scientific">Ureibacillus thermophilus</name>
    <dbReference type="NCBI Taxonomy" id="367743"/>
    <lineage>
        <taxon>Bacteria</taxon>
        <taxon>Bacillati</taxon>
        <taxon>Bacillota</taxon>
        <taxon>Bacilli</taxon>
        <taxon>Bacillales</taxon>
        <taxon>Caryophanaceae</taxon>
        <taxon>Ureibacillus</taxon>
    </lineage>
</organism>
<keyword evidence="4 8" id="KW-0812">Transmembrane</keyword>
<evidence type="ECO:0000256" key="3">
    <source>
        <dbReference type="ARBA" id="ARBA00022475"/>
    </source>
</evidence>
<feature type="transmembrane region" description="Helical" evidence="8">
    <location>
        <begin position="233"/>
        <end position="250"/>
    </location>
</feature>
<feature type="transmembrane region" description="Helical" evidence="8">
    <location>
        <begin position="53"/>
        <end position="70"/>
    </location>
</feature>
<keyword evidence="6 8" id="KW-0472">Membrane</keyword>
<dbReference type="EMBL" id="CP036528">
    <property type="protein sequence ID" value="QBK26887.1"/>
    <property type="molecule type" value="Genomic_DNA"/>
</dbReference>
<keyword evidence="3" id="KW-1003">Cell membrane</keyword>
<dbReference type="InterPro" id="IPR036259">
    <property type="entry name" value="MFS_trans_sf"/>
</dbReference>
<dbReference type="NCBIfam" id="TIGR00711">
    <property type="entry name" value="efflux_EmrB"/>
    <property type="match status" value="1"/>
</dbReference>
<dbReference type="InterPro" id="IPR011701">
    <property type="entry name" value="MFS"/>
</dbReference>
<evidence type="ECO:0000256" key="5">
    <source>
        <dbReference type="ARBA" id="ARBA00022989"/>
    </source>
</evidence>
<dbReference type="SUPFAM" id="SSF103473">
    <property type="entry name" value="MFS general substrate transporter"/>
    <property type="match status" value="1"/>
</dbReference>
<evidence type="ECO:0000256" key="1">
    <source>
        <dbReference type="ARBA" id="ARBA00004651"/>
    </source>
</evidence>
<evidence type="ECO:0000313" key="11">
    <source>
        <dbReference type="Proteomes" id="UP000291151"/>
    </source>
</evidence>
<dbReference type="RefSeq" id="WP_208650565.1">
    <property type="nucleotide sequence ID" value="NZ_CP036528.1"/>
</dbReference>
<feature type="domain" description="Major facilitator superfamily (MFS) profile" evidence="9">
    <location>
        <begin position="15"/>
        <end position="444"/>
    </location>
</feature>
<dbReference type="PROSITE" id="PS50850">
    <property type="entry name" value="MFS"/>
    <property type="match status" value="1"/>
</dbReference>
<dbReference type="PRINTS" id="PR01036">
    <property type="entry name" value="TCRTETB"/>
</dbReference>
<dbReference type="PANTHER" id="PTHR42718:SF46">
    <property type="entry name" value="BLR6921 PROTEIN"/>
    <property type="match status" value="1"/>
</dbReference>
<evidence type="ECO:0000313" key="10">
    <source>
        <dbReference type="EMBL" id="QBK26887.1"/>
    </source>
</evidence>
<protein>
    <submittedName>
        <fullName evidence="10">DHA2 family efflux MFS transporter permease subunit</fullName>
    </submittedName>
</protein>
<dbReference type="AlphaFoldDB" id="A0A4P6UVJ2"/>
<keyword evidence="2" id="KW-0813">Transport</keyword>
<keyword evidence="11" id="KW-1185">Reference proteome</keyword>
<gene>
    <name evidence="10" type="ORF">DKZ56_14175</name>
</gene>
<comment type="subcellular location">
    <subcellularLocation>
        <location evidence="1">Cell membrane</location>
        <topology evidence="1">Multi-pass membrane protein</topology>
    </subcellularLocation>
</comment>
<feature type="transmembrane region" description="Helical" evidence="8">
    <location>
        <begin position="201"/>
        <end position="221"/>
    </location>
</feature>
<evidence type="ECO:0000259" key="9">
    <source>
        <dbReference type="PROSITE" id="PS50850"/>
    </source>
</evidence>
<dbReference type="InterPro" id="IPR004638">
    <property type="entry name" value="EmrB-like"/>
</dbReference>
<feature type="transmembrane region" description="Helical" evidence="8">
    <location>
        <begin position="401"/>
        <end position="423"/>
    </location>
</feature>
<feature type="transmembrane region" description="Helical" evidence="8">
    <location>
        <begin position="16"/>
        <end position="41"/>
    </location>
</feature>
<feature type="coiled-coil region" evidence="7">
    <location>
        <begin position="509"/>
        <end position="536"/>
    </location>
</feature>
<feature type="transmembrane region" description="Helical" evidence="8">
    <location>
        <begin position="106"/>
        <end position="126"/>
    </location>
</feature>
<feature type="transmembrane region" description="Helical" evidence="8">
    <location>
        <begin position="138"/>
        <end position="157"/>
    </location>
</feature>
<keyword evidence="7" id="KW-0175">Coiled coil</keyword>
<dbReference type="Proteomes" id="UP000291151">
    <property type="component" value="Chromosome"/>
</dbReference>
<feature type="transmembrane region" description="Helical" evidence="8">
    <location>
        <begin position="270"/>
        <end position="293"/>
    </location>
</feature>
<dbReference type="PANTHER" id="PTHR42718">
    <property type="entry name" value="MAJOR FACILITATOR SUPERFAMILY MULTIDRUG TRANSPORTER MFSC"/>
    <property type="match status" value="1"/>
</dbReference>
<dbReference type="GO" id="GO:0022857">
    <property type="term" value="F:transmembrane transporter activity"/>
    <property type="evidence" value="ECO:0007669"/>
    <property type="project" value="InterPro"/>
</dbReference>
<dbReference type="Gene3D" id="1.20.1720.10">
    <property type="entry name" value="Multidrug resistance protein D"/>
    <property type="match status" value="1"/>
</dbReference>
<dbReference type="CDD" id="cd17321">
    <property type="entry name" value="MFS_MMR_MDR_like"/>
    <property type="match status" value="1"/>
</dbReference>
<keyword evidence="5 8" id="KW-1133">Transmembrane helix</keyword>
<feature type="transmembrane region" description="Helical" evidence="8">
    <location>
        <begin position="82"/>
        <end position="100"/>
    </location>
</feature>
<evidence type="ECO:0000256" key="2">
    <source>
        <dbReference type="ARBA" id="ARBA00022448"/>
    </source>
</evidence>
<evidence type="ECO:0000256" key="4">
    <source>
        <dbReference type="ARBA" id="ARBA00022692"/>
    </source>
</evidence>
<dbReference type="Gene3D" id="1.20.1250.20">
    <property type="entry name" value="MFS general substrate transporter like domains"/>
    <property type="match status" value="1"/>
</dbReference>
<evidence type="ECO:0000256" key="7">
    <source>
        <dbReference type="SAM" id="Coils"/>
    </source>
</evidence>
<feature type="transmembrane region" description="Helical" evidence="8">
    <location>
        <begin position="545"/>
        <end position="563"/>
    </location>
</feature>
<proteinExistence type="predicted"/>
<evidence type="ECO:0000256" key="8">
    <source>
        <dbReference type="SAM" id="Phobius"/>
    </source>
</evidence>
<accession>A0A4P6UVJ2</accession>
<feature type="transmembrane region" description="Helical" evidence="8">
    <location>
        <begin position="363"/>
        <end position="389"/>
    </location>
</feature>
<dbReference type="InterPro" id="IPR020846">
    <property type="entry name" value="MFS_dom"/>
</dbReference>
<sequence>MTETVNEQRHRGLKQVFAVSIGLFLVFLDSTVVNIAIPNIIDDYKIDLSKASWIINGFVLTLAVLLVTLGKMADMLGRVRTFLWGVIIFAVSSFLCGIAPTVDSLIIFRILQGIGGAMVIPTSMMLVRTAVPPEKMGLAMGIWGAVGAMAVAIGPSLGGLITEYIHWRWVFYINVPIVLLAFPFIYLAIRVQNEPIHKFKLDPLGILLMSLSLFFLTYAILQGEEIGWTSHKIFLYFIISVVSGALFLFVETKVKNPILDFSIFKNRLYVSGLVSNFLGGILLMGTLILLPIFLIRVKEFSTLEASFAITPLSGVILIVAPIIGRVIDKIGYLIPMLIGYIISVIGLILLINIDTDVSVLNLISFLAILGTGLGIIMITSVTVCTAAVSQTQISLSSGIFAMVRNMGGAVGVALFVSLTLSFLNHYSANVVDEGVMIVKKSNIPEEVKNSIQEVLMKQRDTFFEEKNNDKVLELDEESKQLLAKNIEKETLAKIPKGTPMSPEMQKKIKEQVKQQLINIDQNVANIKKQIEDISKEYVAKSMAKAFFSGIILCFLSSLSLPFLSKKFSLSHSREVDI</sequence>